<dbReference type="InterPro" id="IPR007560">
    <property type="entry name" value="Restrct_endonuc_IV_Mrr"/>
</dbReference>
<sequence>MNIKNIVHDLVFREKRESRFRMIPDSDGLNFVLPPDDFEKCRNGEADGWSLHQYVCLRMLEEQGYAKQIPNGYLIPSDNAVVMEDDAKFLLDFPPPFPGHFRIRVNSETSHSTFSIHIIPVMPDGKELPNYGQNGPCLQFGSQELYILSSAEWLAFSSLKAHQSLPSENKSELHNLKLVGSLQAARKLGMDIDLSHFNQIEVREPGKVGVAVTQQEDGCLLLTPTFGPDMPPKSIAKRLGQLSNAIDIGVIRIQDQIVVLDEKRLKATHEIISNRLIPRPQVKRFLKSPSAFLDASLVDLDAGFSLRVRGATVFRHAYFGETDESGLSWFDREQQKTEQVCQPSVLHNTVKYKEDLQLAKKRIDDARNTGASVIEFGGKTIDISDSNAVDSIIRSIEKKITGLARTKKEPAEQSQDKEGKDRLPIIVDIAKNDDQLELGSDDIPALIKNATYKPHIDYSIYKRQPFPHQDEGIRWILGLAQPTLSLPDGEESLHGALLADDMGLGKTYMALVAISEYFRLCKEKNIVERPVLIVVPLTLLENWREEIQQTFHKAPFSDVVLLQADAHLRKFRIGGAGIEIKQQAAKEFLNNDNQLTMPENAIRYSLKIGKEFGADRLDLPRRVVFTTYQTLRDYQFSLCRIDWSFVVFDEAQHIKNPNTLATRAAKGLKARFKLLATGTPVENHLGDFWCLMDTARPGALGAYQDFRQEYIMPIRHALPDQAPELRQTIGKNLRSKVGALMLRRLKEDNLPGLPKKYIYSGLNIDKENGCQYDPLLEKEMNGEQLQRYDTTIDTVVEVQQKGDGTNPILAGLYQLREISLHPLLLNRGVLTTPKNSMEARELIRLSGKLEILLDILDQIRKKGEKAIIFLINKRLQSFLKVALGRIYDINVEIINGDTKAISTPSRTANNTRKEIINNFECQKGFGVILMSPIAAGTGLTVVAANNVIHLERHWNPAKEDQASDRVFRIGQTKDVNVYLPIIKHPSIDSFDVNLHRLLSNKVTLKDAVITPEEVTNEEMGAATFRATVNQEDQDRPLRGKDLRLLSWQEFEALCAEIYGQHLRGEAFLTPTNDYGADVVIFGKKQNALVQCKHISMQKYDSIDPLTQIHSAKPVYEEKTGKKFSKLIVAVTARKYSKKVVGVAPTYKTELVAQGDLDNLMKVYKVSRKEIQRRLLASRIFEA</sequence>
<keyword evidence="4" id="KW-0347">Helicase</keyword>
<dbReference type="Gene3D" id="3.40.50.10810">
    <property type="entry name" value="Tandem AAA-ATPase domain"/>
    <property type="match status" value="1"/>
</dbReference>
<dbReference type="InterPro" id="IPR050496">
    <property type="entry name" value="SNF2_RAD54_helicase_repair"/>
</dbReference>
<dbReference type="CDD" id="cd18793">
    <property type="entry name" value="SF2_C_SNF"/>
    <property type="match status" value="1"/>
</dbReference>
<dbReference type="GO" id="GO:0003677">
    <property type="term" value="F:DNA binding"/>
    <property type="evidence" value="ECO:0007669"/>
    <property type="project" value="InterPro"/>
</dbReference>
<dbReference type="InterPro" id="IPR027417">
    <property type="entry name" value="P-loop_NTPase"/>
</dbReference>
<dbReference type="InterPro" id="IPR000330">
    <property type="entry name" value="SNF2_N"/>
</dbReference>
<organism evidence="4">
    <name type="scientific">Thermodesulforhabdus norvegica</name>
    <dbReference type="NCBI Taxonomy" id="39841"/>
    <lineage>
        <taxon>Bacteria</taxon>
        <taxon>Pseudomonadati</taxon>
        <taxon>Thermodesulfobacteriota</taxon>
        <taxon>Syntrophobacteria</taxon>
        <taxon>Syntrophobacterales</taxon>
        <taxon>Thermodesulforhabdaceae</taxon>
        <taxon>Thermodesulforhabdus</taxon>
    </lineage>
</organism>
<evidence type="ECO:0000313" key="4">
    <source>
        <dbReference type="EMBL" id="HDL90050.1"/>
    </source>
</evidence>
<dbReference type="InterPro" id="IPR014001">
    <property type="entry name" value="Helicase_ATP-bd"/>
</dbReference>
<comment type="caution">
    <text evidence="4">The sequence shown here is derived from an EMBL/GenBank/DDBJ whole genome shotgun (WGS) entry which is preliminary data.</text>
</comment>
<dbReference type="Proteomes" id="UP000886355">
    <property type="component" value="Unassembled WGS sequence"/>
</dbReference>
<keyword evidence="4" id="KW-0067">ATP-binding</keyword>
<dbReference type="InterPro" id="IPR038718">
    <property type="entry name" value="SNF2-like_sf"/>
</dbReference>
<evidence type="ECO:0000259" key="3">
    <source>
        <dbReference type="PROSITE" id="PS51194"/>
    </source>
</evidence>
<reference evidence="4" key="1">
    <citation type="journal article" date="2020" name="mSystems">
        <title>Genome- and Community-Level Interaction Insights into Carbon Utilization and Element Cycling Functions of Hydrothermarchaeota in Hydrothermal Sediment.</title>
        <authorList>
            <person name="Zhou Z."/>
            <person name="Liu Y."/>
            <person name="Xu W."/>
            <person name="Pan J."/>
            <person name="Luo Z.H."/>
            <person name="Li M."/>
        </authorList>
    </citation>
    <scope>NUCLEOTIDE SEQUENCE [LARGE SCALE GENOMIC DNA]</scope>
    <source>
        <strain evidence="4">HyVt-19</strain>
    </source>
</reference>
<dbReference type="Pfam" id="PF04471">
    <property type="entry name" value="Mrr_cat"/>
    <property type="match status" value="1"/>
</dbReference>
<dbReference type="Pfam" id="PF00271">
    <property type="entry name" value="Helicase_C"/>
    <property type="match status" value="1"/>
</dbReference>
<dbReference type="GO" id="GO:0016787">
    <property type="term" value="F:hydrolase activity"/>
    <property type="evidence" value="ECO:0007669"/>
    <property type="project" value="UniProtKB-KW"/>
</dbReference>
<protein>
    <submittedName>
        <fullName evidence="4">Helicase</fullName>
    </submittedName>
</protein>
<dbReference type="InterPro" id="IPR049730">
    <property type="entry name" value="SNF2/RAD54-like_C"/>
</dbReference>
<dbReference type="GO" id="GO:0009307">
    <property type="term" value="P:DNA restriction-modification system"/>
    <property type="evidence" value="ECO:0007669"/>
    <property type="project" value="InterPro"/>
</dbReference>
<evidence type="ECO:0000256" key="1">
    <source>
        <dbReference type="ARBA" id="ARBA00022801"/>
    </source>
</evidence>
<dbReference type="GO" id="GO:0004386">
    <property type="term" value="F:helicase activity"/>
    <property type="evidence" value="ECO:0007669"/>
    <property type="project" value="UniProtKB-KW"/>
</dbReference>
<name>A0A7C0WV08_9BACT</name>
<proteinExistence type="predicted"/>
<dbReference type="SMART" id="SM00487">
    <property type="entry name" value="DEXDc"/>
    <property type="match status" value="1"/>
</dbReference>
<dbReference type="PANTHER" id="PTHR45629">
    <property type="entry name" value="SNF2/RAD54 FAMILY MEMBER"/>
    <property type="match status" value="1"/>
</dbReference>
<dbReference type="InterPro" id="IPR001650">
    <property type="entry name" value="Helicase_C-like"/>
</dbReference>
<dbReference type="EMBL" id="DQZW01000191">
    <property type="protein sequence ID" value="HDL90050.1"/>
    <property type="molecule type" value="Genomic_DNA"/>
</dbReference>
<dbReference type="SUPFAM" id="SSF52540">
    <property type="entry name" value="P-loop containing nucleoside triphosphate hydrolases"/>
    <property type="match status" value="2"/>
</dbReference>
<dbReference type="Pfam" id="PF00176">
    <property type="entry name" value="SNF2-rel_dom"/>
    <property type="match status" value="1"/>
</dbReference>
<dbReference type="GO" id="GO:0005524">
    <property type="term" value="F:ATP binding"/>
    <property type="evidence" value="ECO:0007669"/>
    <property type="project" value="InterPro"/>
</dbReference>
<dbReference type="Gene3D" id="3.40.50.300">
    <property type="entry name" value="P-loop containing nucleotide triphosphate hydrolases"/>
    <property type="match status" value="1"/>
</dbReference>
<keyword evidence="4" id="KW-0547">Nucleotide-binding</keyword>
<dbReference type="GO" id="GO:0004519">
    <property type="term" value="F:endonuclease activity"/>
    <property type="evidence" value="ECO:0007669"/>
    <property type="project" value="InterPro"/>
</dbReference>
<feature type="domain" description="Helicase ATP-binding" evidence="2">
    <location>
        <begin position="487"/>
        <end position="698"/>
    </location>
</feature>
<keyword evidence="1" id="KW-0378">Hydrolase</keyword>
<feature type="domain" description="Helicase C-terminal" evidence="3">
    <location>
        <begin position="851"/>
        <end position="1015"/>
    </location>
</feature>
<accession>A0A7C0WV08</accession>
<gene>
    <name evidence="4" type="ORF">ENG14_04015</name>
</gene>
<dbReference type="SMART" id="SM00490">
    <property type="entry name" value="HELICc"/>
    <property type="match status" value="1"/>
</dbReference>
<dbReference type="AlphaFoldDB" id="A0A7C0WV08"/>
<dbReference type="PROSITE" id="PS51194">
    <property type="entry name" value="HELICASE_CTER"/>
    <property type="match status" value="1"/>
</dbReference>
<dbReference type="PANTHER" id="PTHR45629:SF7">
    <property type="entry name" value="DNA EXCISION REPAIR PROTEIN ERCC-6-RELATED"/>
    <property type="match status" value="1"/>
</dbReference>
<dbReference type="PROSITE" id="PS51192">
    <property type="entry name" value="HELICASE_ATP_BIND_1"/>
    <property type="match status" value="1"/>
</dbReference>
<evidence type="ECO:0000259" key="2">
    <source>
        <dbReference type="PROSITE" id="PS51192"/>
    </source>
</evidence>